<feature type="transmembrane region" description="Helical" evidence="11">
    <location>
        <begin position="183"/>
        <end position="207"/>
    </location>
</feature>
<dbReference type="Pfam" id="PF02518">
    <property type="entry name" value="HATPase_c"/>
    <property type="match status" value="1"/>
</dbReference>
<evidence type="ECO:0000259" key="13">
    <source>
        <dbReference type="Pfam" id="PF06580"/>
    </source>
</evidence>
<keyword evidence="7" id="KW-0067">ATP-binding</keyword>
<dbReference type="EMBL" id="CP089291">
    <property type="protein sequence ID" value="UOF89078.1"/>
    <property type="molecule type" value="Genomic_DNA"/>
</dbReference>
<gene>
    <name evidence="15" type="ORF">LSG31_14215</name>
</gene>
<organism evidence="15 16">
    <name type="scientific">Fodinisporobacter ferrooxydans</name>
    <dbReference type="NCBI Taxonomy" id="2901836"/>
    <lineage>
        <taxon>Bacteria</taxon>
        <taxon>Bacillati</taxon>
        <taxon>Bacillota</taxon>
        <taxon>Bacilli</taxon>
        <taxon>Bacillales</taxon>
        <taxon>Alicyclobacillaceae</taxon>
        <taxon>Fodinisporobacter</taxon>
    </lineage>
</organism>
<dbReference type="InterPro" id="IPR003594">
    <property type="entry name" value="HATPase_dom"/>
</dbReference>
<proteinExistence type="predicted"/>
<feature type="transmembrane region" description="Helical" evidence="11">
    <location>
        <begin position="114"/>
        <end position="134"/>
    </location>
</feature>
<dbReference type="PANTHER" id="PTHR34220:SF7">
    <property type="entry name" value="SENSOR HISTIDINE KINASE YPDA"/>
    <property type="match status" value="1"/>
</dbReference>
<dbReference type="Gene3D" id="1.10.1760.20">
    <property type="match status" value="1"/>
</dbReference>
<comment type="subcellular location">
    <subcellularLocation>
        <location evidence="1">Cell membrane</location>
        <topology evidence="1">Multi-pass membrane protein</topology>
    </subcellularLocation>
</comment>
<keyword evidence="10 11" id="KW-0472">Membrane</keyword>
<dbReference type="SUPFAM" id="SSF55874">
    <property type="entry name" value="ATPase domain of HSP90 chaperone/DNA topoisomerase II/histidine kinase"/>
    <property type="match status" value="1"/>
</dbReference>
<keyword evidence="8 11" id="KW-1133">Transmembrane helix</keyword>
<dbReference type="InterPro" id="IPR050640">
    <property type="entry name" value="Bact_2-comp_sensor_kinase"/>
</dbReference>
<keyword evidence="5" id="KW-0547">Nucleotide-binding</keyword>
<evidence type="ECO:0000256" key="7">
    <source>
        <dbReference type="ARBA" id="ARBA00022840"/>
    </source>
</evidence>
<dbReference type="InterPro" id="IPR036890">
    <property type="entry name" value="HATPase_C_sf"/>
</dbReference>
<feature type="transmembrane region" description="Helical" evidence="11">
    <location>
        <begin position="6"/>
        <end position="23"/>
    </location>
</feature>
<evidence type="ECO:0000256" key="2">
    <source>
        <dbReference type="ARBA" id="ARBA00022475"/>
    </source>
</evidence>
<dbReference type="RefSeq" id="WP_347435760.1">
    <property type="nucleotide sequence ID" value="NZ_CP089291.1"/>
</dbReference>
<feature type="transmembrane region" description="Helical" evidence="11">
    <location>
        <begin position="154"/>
        <end position="174"/>
    </location>
</feature>
<dbReference type="Pfam" id="PF07694">
    <property type="entry name" value="5TM-5TMR_LYT"/>
    <property type="match status" value="1"/>
</dbReference>
<evidence type="ECO:0000256" key="9">
    <source>
        <dbReference type="ARBA" id="ARBA00023012"/>
    </source>
</evidence>
<evidence type="ECO:0000256" key="4">
    <source>
        <dbReference type="ARBA" id="ARBA00022692"/>
    </source>
</evidence>
<reference evidence="15" key="1">
    <citation type="submission" date="2021-12" db="EMBL/GenBank/DDBJ databases">
        <title>Alicyclobacillaceae gen. nov., sp. nov., isolated from chalcocite enrichment system.</title>
        <authorList>
            <person name="Jiang Z."/>
        </authorList>
    </citation>
    <scope>NUCLEOTIDE SEQUENCE</scope>
    <source>
        <strain evidence="15">MYW30-H2</strain>
    </source>
</reference>
<evidence type="ECO:0000256" key="8">
    <source>
        <dbReference type="ARBA" id="ARBA00022989"/>
    </source>
</evidence>
<dbReference type="GO" id="GO:0016301">
    <property type="term" value="F:kinase activity"/>
    <property type="evidence" value="ECO:0007669"/>
    <property type="project" value="UniProtKB-KW"/>
</dbReference>
<name>A0ABY4CF94_9BACL</name>
<keyword evidence="2" id="KW-1003">Cell membrane</keyword>
<feature type="transmembrane region" description="Helical" evidence="11">
    <location>
        <begin position="44"/>
        <end position="68"/>
    </location>
</feature>
<feature type="domain" description="Histidine kinase/HSP90-like ATPase" evidence="12">
    <location>
        <begin position="437"/>
        <end position="529"/>
    </location>
</feature>
<dbReference type="Gene3D" id="3.30.565.10">
    <property type="entry name" value="Histidine kinase-like ATPase, C-terminal domain"/>
    <property type="match status" value="1"/>
</dbReference>
<evidence type="ECO:0000256" key="11">
    <source>
        <dbReference type="SAM" id="Phobius"/>
    </source>
</evidence>
<feature type="domain" description="Signal transduction histidine kinase 5TM receptor LytS transmembrane region" evidence="14">
    <location>
        <begin position="34"/>
        <end position="206"/>
    </location>
</feature>
<evidence type="ECO:0000313" key="15">
    <source>
        <dbReference type="EMBL" id="UOF89078.1"/>
    </source>
</evidence>
<dbReference type="PANTHER" id="PTHR34220">
    <property type="entry name" value="SENSOR HISTIDINE KINASE YPDA"/>
    <property type="match status" value="1"/>
</dbReference>
<evidence type="ECO:0000259" key="14">
    <source>
        <dbReference type="Pfam" id="PF07694"/>
    </source>
</evidence>
<keyword evidence="4 11" id="KW-0812">Transmembrane</keyword>
<keyword evidence="16" id="KW-1185">Reference proteome</keyword>
<evidence type="ECO:0000256" key="6">
    <source>
        <dbReference type="ARBA" id="ARBA00022777"/>
    </source>
</evidence>
<keyword evidence="3" id="KW-0808">Transferase</keyword>
<evidence type="ECO:0000256" key="10">
    <source>
        <dbReference type="ARBA" id="ARBA00023136"/>
    </source>
</evidence>
<evidence type="ECO:0000256" key="1">
    <source>
        <dbReference type="ARBA" id="ARBA00004651"/>
    </source>
</evidence>
<evidence type="ECO:0000259" key="12">
    <source>
        <dbReference type="Pfam" id="PF02518"/>
    </source>
</evidence>
<dbReference type="InterPro" id="IPR010559">
    <property type="entry name" value="Sig_transdc_His_kin_internal"/>
</dbReference>
<evidence type="ECO:0000256" key="5">
    <source>
        <dbReference type="ARBA" id="ARBA00022741"/>
    </source>
</evidence>
<keyword evidence="9" id="KW-0902">Two-component regulatory system</keyword>
<dbReference type="Proteomes" id="UP000830167">
    <property type="component" value="Chromosome"/>
</dbReference>
<sequence length="532" mass="59805">MIYLLLDQLERVGFIIATAFLFSRQQKLRHFMSHREGTRNLRRFILLFSFFAILGTYSGVRITAGGYIAEPFIGQVSGTEAIANSRTIGVVIAGLLGGVKAGLAVGAIAGVHRYFLGGFVALPCMIATILQGWLAGMMKNSLKKRYKHISSVQLAFVAGFAAESLQMILILLLARPFEAAASLIWLIGIPQTIANSLGVASFFLVLIQVQKEEEKIGATHTRKAFQIAEKTQSHWRKPLREAVQEITQILVQETEAVGTQFIMESEVIAKEGRITSFEASFPVGREPRMLGFFRLYFEREQDLYTEDRATILHGLSQLFTQQYALAEAERHEHLVASSEIKALQAQMNPHFLFNVLNTIKSLIRTKPDDARLAITQLAKYLRKNMQNANQDFITIREELEHVEVYLDLVKTRMGERLCILWDIDASCLEYTLPPLTIQPLVENAIVHGLKNTVQDGKLNLSVKEERNGIRITVEDNGAGMERSLETKDKPENLGLALNNIQHRLQFYFGKKADWVIESAPSKGTRVSFVRPK</sequence>
<feature type="transmembrane region" description="Helical" evidence="11">
    <location>
        <begin position="88"/>
        <end position="107"/>
    </location>
</feature>
<evidence type="ECO:0000256" key="3">
    <source>
        <dbReference type="ARBA" id="ARBA00022679"/>
    </source>
</evidence>
<dbReference type="Pfam" id="PF06580">
    <property type="entry name" value="His_kinase"/>
    <property type="match status" value="1"/>
</dbReference>
<evidence type="ECO:0000313" key="16">
    <source>
        <dbReference type="Proteomes" id="UP000830167"/>
    </source>
</evidence>
<accession>A0ABY4CF94</accession>
<protein>
    <submittedName>
        <fullName evidence="15">Histidine kinase</fullName>
    </submittedName>
</protein>
<dbReference type="InterPro" id="IPR011620">
    <property type="entry name" value="Sig_transdc_His_kinase_LytS_TM"/>
</dbReference>
<feature type="domain" description="Signal transduction histidine kinase internal region" evidence="13">
    <location>
        <begin position="339"/>
        <end position="417"/>
    </location>
</feature>
<keyword evidence="6 15" id="KW-0418">Kinase</keyword>